<feature type="domain" description="Glycosyltransferase 2-like" evidence="12">
    <location>
        <begin position="274"/>
        <end position="402"/>
    </location>
</feature>
<dbReference type="PANTHER" id="PTHR43646">
    <property type="entry name" value="GLYCOSYLTRANSFERASE"/>
    <property type="match status" value="1"/>
</dbReference>
<comment type="similarity">
    <text evidence="8">Belongs to the glycosyltransferase 2 family. CrtQ subfamily.</text>
</comment>
<proteinExistence type="inferred from homology"/>
<dbReference type="Proteomes" id="UP000294543">
    <property type="component" value="Unassembled WGS sequence"/>
</dbReference>
<evidence type="ECO:0000256" key="7">
    <source>
        <dbReference type="ARBA" id="ARBA00037904"/>
    </source>
</evidence>
<keyword evidence="2" id="KW-1003">Cell membrane</keyword>
<feature type="compositionally biased region" description="Gly residues" evidence="11">
    <location>
        <begin position="75"/>
        <end position="90"/>
    </location>
</feature>
<name>A0A4R4WNB9_9ACTN</name>
<keyword evidence="4 13" id="KW-0808">Transferase</keyword>
<feature type="coiled-coil region" evidence="10">
    <location>
        <begin position="722"/>
        <end position="770"/>
    </location>
</feature>
<evidence type="ECO:0000256" key="2">
    <source>
        <dbReference type="ARBA" id="ARBA00022475"/>
    </source>
</evidence>
<evidence type="ECO:0000256" key="3">
    <source>
        <dbReference type="ARBA" id="ARBA00022676"/>
    </source>
</evidence>
<dbReference type="Pfam" id="PF00535">
    <property type="entry name" value="Glycos_transf_2"/>
    <property type="match status" value="1"/>
</dbReference>
<dbReference type="GO" id="GO:0016757">
    <property type="term" value="F:glycosyltransferase activity"/>
    <property type="evidence" value="ECO:0007669"/>
    <property type="project" value="UniProtKB-KW"/>
</dbReference>
<feature type="compositionally biased region" description="Low complexity" evidence="11">
    <location>
        <begin position="171"/>
        <end position="180"/>
    </location>
</feature>
<dbReference type="SUPFAM" id="SSF53448">
    <property type="entry name" value="Nucleotide-diphospho-sugar transferases"/>
    <property type="match status" value="1"/>
</dbReference>
<organism evidence="13 14">
    <name type="scientific">Nonomuraea diastatica</name>
    <dbReference type="NCBI Taxonomy" id="1848329"/>
    <lineage>
        <taxon>Bacteria</taxon>
        <taxon>Bacillati</taxon>
        <taxon>Actinomycetota</taxon>
        <taxon>Actinomycetes</taxon>
        <taxon>Streptosporangiales</taxon>
        <taxon>Streptosporangiaceae</taxon>
        <taxon>Nonomuraea</taxon>
    </lineage>
</organism>
<evidence type="ECO:0000256" key="9">
    <source>
        <dbReference type="ARBA" id="ARBA00040345"/>
    </source>
</evidence>
<feature type="compositionally biased region" description="Basic and acidic residues" evidence="11">
    <location>
        <begin position="232"/>
        <end position="244"/>
    </location>
</feature>
<dbReference type="OrthoDB" id="5168148at2"/>
<evidence type="ECO:0000256" key="10">
    <source>
        <dbReference type="SAM" id="Coils"/>
    </source>
</evidence>
<protein>
    <recommendedName>
        <fullName evidence="9">4,4'-diaponeurosporenoate glycosyltransferase</fullName>
    </recommendedName>
</protein>
<dbReference type="InterPro" id="IPR001173">
    <property type="entry name" value="Glyco_trans_2-like"/>
</dbReference>
<reference evidence="13 14" key="1">
    <citation type="submission" date="2019-03" db="EMBL/GenBank/DDBJ databases">
        <title>Draft genome sequences of novel Actinobacteria.</title>
        <authorList>
            <person name="Sahin N."/>
            <person name="Ay H."/>
            <person name="Saygin H."/>
        </authorList>
    </citation>
    <scope>NUCLEOTIDE SEQUENCE [LARGE SCALE GENOMIC DNA]</scope>
    <source>
        <strain evidence="13 14">KC712</strain>
    </source>
</reference>
<keyword evidence="14" id="KW-1185">Reference proteome</keyword>
<feature type="compositionally biased region" description="Gly residues" evidence="11">
    <location>
        <begin position="161"/>
        <end position="170"/>
    </location>
</feature>
<dbReference type="Gene3D" id="3.90.550.10">
    <property type="entry name" value="Spore Coat Polysaccharide Biosynthesis Protein SpsA, Chain A"/>
    <property type="match status" value="1"/>
</dbReference>
<keyword evidence="5" id="KW-0472">Membrane</keyword>
<feature type="compositionally biased region" description="Basic residues" evidence="11">
    <location>
        <begin position="1"/>
        <end position="11"/>
    </location>
</feature>
<dbReference type="CDD" id="cd00761">
    <property type="entry name" value="Glyco_tranf_GTA_type"/>
    <property type="match status" value="1"/>
</dbReference>
<evidence type="ECO:0000256" key="6">
    <source>
        <dbReference type="ARBA" id="ARBA00037281"/>
    </source>
</evidence>
<evidence type="ECO:0000313" key="14">
    <source>
        <dbReference type="Proteomes" id="UP000294543"/>
    </source>
</evidence>
<evidence type="ECO:0000259" key="12">
    <source>
        <dbReference type="Pfam" id="PF00535"/>
    </source>
</evidence>
<evidence type="ECO:0000256" key="5">
    <source>
        <dbReference type="ARBA" id="ARBA00023136"/>
    </source>
</evidence>
<keyword evidence="10" id="KW-0175">Coiled coil</keyword>
<comment type="function">
    <text evidence="6">Catalyzes the glycosylation of 4,4'-diaponeurosporenoate, i.e. the esterification of glucose at the C1'' position with the carboxyl group of 4,4'-diaponeurosporenic acid, to form glycosyl-4,4'-diaponeurosporenoate. This is a step in the biosynthesis of staphyloxanthin, an orange pigment present in most staphylococci strains.</text>
</comment>
<comment type="subcellular location">
    <subcellularLocation>
        <location evidence="1">Cell membrane</location>
    </subcellularLocation>
</comment>
<evidence type="ECO:0000256" key="1">
    <source>
        <dbReference type="ARBA" id="ARBA00004236"/>
    </source>
</evidence>
<evidence type="ECO:0000313" key="13">
    <source>
        <dbReference type="EMBL" id="TDD15450.1"/>
    </source>
</evidence>
<feature type="region of interest" description="Disordered" evidence="11">
    <location>
        <begin position="1"/>
        <end position="247"/>
    </location>
</feature>
<dbReference type="InterPro" id="IPR029044">
    <property type="entry name" value="Nucleotide-diphossugar_trans"/>
</dbReference>
<evidence type="ECO:0000256" key="4">
    <source>
        <dbReference type="ARBA" id="ARBA00022679"/>
    </source>
</evidence>
<accession>A0A4R4WNB9</accession>
<comment type="caution">
    <text evidence="13">The sequence shown here is derived from an EMBL/GenBank/DDBJ whole genome shotgun (WGS) entry which is preliminary data.</text>
</comment>
<gene>
    <name evidence="13" type="ORF">E1294_34495</name>
</gene>
<feature type="compositionally biased region" description="Gly residues" evidence="11">
    <location>
        <begin position="181"/>
        <end position="191"/>
    </location>
</feature>
<dbReference type="PANTHER" id="PTHR43646:SF2">
    <property type="entry name" value="GLYCOSYLTRANSFERASE 2-LIKE DOMAIN-CONTAINING PROTEIN"/>
    <property type="match status" value="1"/>
</dbReference>
<dbReference type="EMBL" id="SMKP01000125">
    <property type="protein sequence ID" value="TDD15450.1"/>
    <property type="molecule type" value="Genomic_DNA"/>
</dbReference>
<evidence type="ECO:0000256" key="8">
    <source>
        <dbReference type="ARBA" id="ARBA00038120"/>
    </source>
</evidence>
<sequence>MGAARRARARSPAHVGPAGDPPRRHGAVRPPPGRPPARRPAGGDPRAARRPEGASGRGGRDGGVRGPADRVRGRPPGGLRRGAQRGGRQGVGIVPAEDGRRRLVRARLPAGSAARPRVLGSAGGRHGAGVRLPVVHRRHRAPQAGDRADHQLRRRRDDPGGAVGVPGGGRVQAAAALGGHPVPGGAAGGGRADLPYARPGLHPAQGSGGRPHLAGADRDVPAAQQAAVARLPAERPHGHGREPPVTRIPRIRRNDFGTLTPPALGAWDPTLTVTVVIPAHDRQETLDLTLAALSAQSYPEHLLDVIVVDDGSSTPLQLPELVPARTKLISSPPGGWGRAWAVQAGVDTATGEVIFVLDADMVPHRRHVEAQLRWHHLAPYVVALGWIDFTAGDELPTQQQVRQALEAGTERELFPLSPHRHDWAEKIIRDHDGLRTAPSSLAGRIHVGATVSYPAALLRSIGGMDTSLVLAEDTELGYRLTQAGAIYVPDPQSRAWHIGLPTAMRDFAALKRYNDPYIADRVPYRRYLRTDSGRQWLVPYVDAVVPAGTYEDVRASVDALLASTVPDVRVTVTGPWDALTTARRSPLADPGLDLRLILAAFDHDPRVHLAGDTSQPLPGTPPYRLSVPPGWMVAGDAVERLVGHMEEHDLGALRIVLEETAQGVTAARLDRTAALSRAALVAAPDEDQEDLVDALFGVEWVDGETWGFKRRPAVYPPRRKPVSDLELLAARQEKEIALYRKRTATLRAELAQLRREASKHGRDAARWREKAETWRREAVRLARTQDRTVLKRAARKIRGLAFPGR</sequence>
<comment type="pathway">
    <text evidence="7">Carotenoid biosynthesis; staphyloxanthin biosynthesis; staphyloxanthin from farnesyl diphosphate: step 4/5.</text>
</comment>
<feature type="compositionally biased region" description="Low complexity" evidence="11">
    <location>
        <begin position="221"/>
        <end position="231"/>
    </location>
</feature>
<feature type="compositionally biased region" description="Basic and acidic residues" evidence="11">
    <location>
        <begin position="146"/>
        <end position="159"/>
    </location>
</feature>
<feature type="compositionally biased region" description="Basic and acidic residues" evidence="11">
    <location>
        <begin position="46"/>
        <end position="72"/>
    </location>
</feature>
<dbReference type="AlphaFoldDB" id="A0A4R4WNB9"/>
<evidence type="ECO:0000256" key="11">
    <source>
        <dbReference type="SAM" id="MobiDB-lite"/>
    </source>
</evidence>
<keyword evidence="3" id="KW-0328">Glycosyltransferase</keyword>
<dbReference type="GO" id="GO:0005886">
    <property type="term" value="C:plasma membrane"/>
    <property type="evidence" value="ECO:0007669"/>
    <property type="project" value="UniProtKB-SubCell"/>
</dbReference>